<feature type="region of interest" description="Disordered" evidence="1">
    <location>
        <begin position="202"/>
        <end position="223"/>
    </location>
</feature>
<feature type="compositionally biased region" description="Low complexity" evidence="1">
    <location>
        <begin position="615"/>
        <end position="632"/>
    </location>
</feature>
<feature type="transmembrane region" description="Helical" evidence="2">
    <location>
        <begin position="31"/>
        <end position="52"/>
    </location>
</feature>
<name>E7A106_SPORE</name>
<keyword evidence="2" id="KW-0472">Membrane</keyword>
<dbReference type="OrthoDB" id="2552211at2759"/>
<gene>
    <name evidence="3" type="ORF">sr13823</name>
</gene>
<dbReference type="EMBL" id="FQ311471">
    <property type="protein sequence ID" value="CBQ73163.1"/>
    <property type="molecule type" value="Genomic_DNA"/>
</dbReference>
<feature type="transmembrane region" description="Helical" evidence="2">
    <location>
        <begin position="177"/>
        <end position="198"/>
    </location>
</feature>
<sequence>MTKLLPLFHVFGALVLWTAAAIHLLVHSLAVPSATITVVFTTLGGLLLVQELSSPSSPWHRSRAHLLSSFMGRALCFLLATAITFDQLTDVACDTQAGASPYSTSAAKFSVSAGDAARTMTNGQNLTRQKGPPVYGTAFYLCRSLAPQCVRVDAVPGQVAGSTAWVHVGVNATSRTMVLVVCAWTLAVSAVYSVLALMHRSGRGGSASTVRGRVGSGDDDDPVSLRSVEVRPARCDVKPGASSSSAYRVNMYSSARGCRCMPVDLYAEQLDQPATRCPSADIASSTTPSLRALRSTTIESALNAAQGAASTPDQVFRIDKLNASAPSLRAASDIAPRHSAKPFLDAHSLAPPRDRYGYDYGYDRTVDFASGCIMHYPLFAKKKPREQRAVPVETYATLLPPDFARESMGSAVGLAPRRVGKSRASVASKTTEPTRLDERHAPEGPRAVTTESAVQLSEAPNHLPERDANDEKLQSVVVDTSAALLSPSAVDRSPKKKPKPRTPRHTRKLGDAATRRLGTAESSRSVLSTLSTHAPSRPGTGTSTKSTGSFRLMRRRRGLFATLDLHLGSRWSGVSQDASAAGAARSSYDSQRSCSAGTFGDGVAGDASPLSTPRGFAGPPGSPALGSPSFLGVPNQTASKACVQ</sequence>
<dbReference type="Proteomes" id="UP000008867">
    <property type="component" value="Chromosome 6"/>
</dbReference>
<evidence type="ECO:0000256" key="1">
    <source>
        <dbReference type="SAM" id="MobiDB-lite"/>
    </source>
</evidence>
<dbReference type="HOGENOM" id="CLU_436931_0_0_1"/>
<feature type="compositionally biased region" description="Polar residues" evidence="1">
    <location>
        <begin position="634"/>
        <end position="644"/>
    </location>
</feature>
<accession>E7A106</accession>
<feature type="compositionally biased region" description="Low complexity" evidence="1">
    <location>
        <begin position="539"/>
        <end position="549"/>
    </location>
</feature>
<dbReference type="VEuPathDB" id="FungiDB:sr13823"/>
<keyword evidence="2" id="KW-1133">Transmembrane helix</keyword>
<evidence type="ECO:0000313" key="3">
    <source>
        <dbReference type="EMBL" id="CBQ73163.1"/>
    </source>
</evidence>
<organism evidence="3 4">
    <name type="scientific">Sporisorium reilianum (strain SRZ2)</name>
    <name type="common">Maize head smut fungus</name>
    <dbReference type="NCBI Taxonomy" id="999809"/>
    <lineage>
        <taxon>Eukaryota</taxon>
        <taxon>Fungi</taxon>
        <taxon>Dikarya</taxon>
        <taxon>Basidiomycota</taxon>
        <taxon>Ustilaginomycotina</taxon>
        <taxon>Ustilaginomycetes</taxon>
        <taxon>Ustilaginales</taxon>
        <taxon>Ustilaginaceae</taxon>
        <taxon>Sporisorium</taxon>
    </lineage>
</organism>
<evidence type="ECO:0000313" key="4">
    <source>
        <dbReference type="Proteomes" id="UP000008867"/>
    </source>
</evidence>
<protein>
    <submittedName>
        <fullName evidence="3">Uncharacterized protein</fullName>
    </submittedName>
</protein>
<feature type="compositionally biased region" description="Polar residues" evidence="1">
    <location>
        <begin position="520"/>
        <end position="534"/>
    </location>
</feature>
<feature type="region of interest" description="Disordered" evidence="1">
    <location>
        <begin position="414"/>
        <end position="469"/>
    </location>
</feature>
<proteinExistence type="predicted"/>
<feature type="region of interest" description="Disordered" evidence="1">
    <location>
        <begin position="605"/>
        <end position="644"/>
    </location>
</feature>
<reference evidence="3 4" key="1">
    <citation type="journal article" date="2010" name="Science">
        <title>Pathogenicity determinants in smut fungi revealed by genome comparison.</title>
        <authorList>
            <person name="Schirawski J."/>
            <person name="Mannhaupt G."/>
            <person name="Muench K."/>
            <person name="Brefort T."/>
            <person name="Schipper K."/>
            <person name="Doehlemann G."/>
            <person name="Di Stasio M."/>
            <person name="Roessel N."/>
            <person name="Mendoza-Mendoza A."/>
            <person name="Pester D."/>
            <person name="Mueller O."/>
            <person name="Winterberg B."/>
            <person name="Meyer E."/>
            <person name="Ghareeb H."/>
            <person name="Wollenberg T."/>
            <person name="Muensterkoetter M."/>
            <person name="Wong P."/>
            <person name="Walter M."/>
            <person name="Stukenbrock E."/>
            <person name="Gueldener U."/>
            <person name="Kahmann R."/>
        </authorList>
    </citation>
    <scope>NUCLEOTIDE SEQUENCE [LARGE SCALE GENOMIC DNA]</scope>
    <source>
        <strain evidence="4">SRZ2</strain>
    </source>
</reference>
<feature type="compositionally biased region" description="Basic residues" evidence="1">
    <location>
        <begin position="494"/>
        <end position="507"/>
    </location>
</feature>
<evidence type="ECO:0000256" key="2">
    <source>
        <dbReference type="SAM" id="Phobius"/>
    </source>
</evidence>
<dbReference type="eggNOG" id="ENOG502RDNX">
    <property type="taxonomic scope" value="Eukaryota"/>
</dbReference>
<keyword evidence="4" id="KW-1185">Reference proteome</keyword>
<keyword evidence="2" id="KW-0812">Transmembrane</keyword>
<dbReference type="AlphaFoldDB" id="E7A106"/>
<feature type="compositionally biased region" description="Basic and acidic residues" evidence="1">
    <location>
        <begin position="432"/>
        <end position="443"/>
    </location>
</feature>
<feature type="region of interest" description="Disordered" evidence="1">
    <location>
        <begin position="484"/>
        <end position="551"/>
    </location>
</feature>